<dbReference type="InterPro" id="IPR029043">
    <property type="entry name" value="GcvT/YgfZ_C"/>
</dbReference>
<dbReference type="EC" id="2.1.2.10" evidence="2 7"/>
<evidence type="ECO:0000259" key="10">
    <source>
        <dbReference type="Pfam" id="PF08669"/>
    </source>
</evidence>
<evidence type="ECO:0000256" key="1">
    <source>
        <dbReference type="ARBA" id="ARBA00008609"/>
    </source>
</evidence>
<evidence type="ECO:0000256" key="7">
    <source>
        <dbReference type="HAMAP-Rule" id="MF_00259"/>
    </source>
</evidence>
<evidence type="ECO:0000256" key="3">
    <source>
        <dbReference type="ARBA" id="ARBA00022576"/>
    </source>
</evidence>
<evidence type="ECO:0000313" key="11">
    <source>
        <dbReference type="EMBL" id="EKB46700.1"/>
    </source>
</evidence>
<dbReference type="GO" id="GO:0004047">
    <property type="term" value="F:aminomethyltransferase activity"/>
    <property type="evidence" value="ECO:0007669"/>
    <property type="project" value="UniProtKB-UniRule"/>
</dbReference>
<dbReference type="GO" id="GO:0005829">
    <property type="term" value="C:cytosol"/>
    <property type="evidence" value="ECO:0007669"/>
    <property type="project" value="TreeGrafter"/>
</dbReference>
<keyword evidence="12" id="KW-1185">Reference proteome</keyword>
<comment type="catalytic activity">
    <reaction evidence="6 7">
        <text>N(6)-[(R)-S(8)-aminomethyldihydrolipoyl]-L-lysyl-[protein] + (6S)-5,6,7,8-tetrahydrofolate = N(6)-[(R)-dihydrolipoyl]-L-lysyl-[protein] + (6R)-5,10-methylene-5,6,7,8-tetrahydrofolate + NH4(+)</text>
        <dbReference type="Rhea" id="RHEA:16945"/>
        <dbReference type="Rhea" id="RHEA-COMP:10475"/>
        <dbReference type="Rhea" id="RHEA-COMP:10492"/>
        <dbReference type="ChEBI" id="CHEBI:15636"/>
        <dbReference type="ChEBI" id="CHEBI:28938"/>
        <dbReference type="ChEBI" id="CHEBI:57453"/>
        <dbReference type="ChEBI" id="CHEBI:83100"/>
        <dbReference type="ChEBI" id="CHEBI:83143"/>
        <dbReference type="EC" id="2.1.2.10"/>
    </reaction>
</comment>
<feature type="domain" description="Aminomethyltransferase C-terminal" evidence="10">
    <location>
        <begin position="288"/>
        <end position="366"/>
    </location>
</feature>
<dbReference type="Gene3D" id="2.40.30.110">
    <property type="entry name" value="Aminomethyltransferase beta-barrel domains"/>
    <property type="match status" value="1"/>
</dbReference>
<evidence type="ECO:0000256" key="5">
    <source>
        <dbReference type="ARBA" id="ARBA00031395"/>
    </source>
</evidence>
<evidence type="ECO:0000256" key="8">
    <source>
        <dbReference type="PIRSR" id="PIRSR006487-1"/>
    </source>
</evidence>
<evidence type="ECO:0000256" key="6">
    <source>
        <dbReference type="ARBA" id="ARBA00047665"/>
    </source>
</evidence>
<dbReference type="InterPro" id="IPR028896">
    <property type="entry name" value="GcvT/YgfZ/DmdA"/>
</dbReference>
<dbReference type="SUPFAM" id="SSF101790">
    <property type="entry name" value="Aminomethyltransferase beta-barrel domain"/>
    <property type="match status" value="1"/>
</dbReference>
<dbReference type="AlphaFoldDB" id="K1KRB8"/>
<dbReference type="RefSeq" id="WP_008404348.1">
    <property type="nucleotide sequence ID" value="NZ_AMCK01000002.1"/>
</dbReference>
<dbReference type="InterPro" id="IPR027266">
    <property type="entry name" value="TrmE/GcvT-like"/>
</dbReference>
<proteinExistence type="inferred from homology"/>
<dbReference type="FunFam" id="3.30.70.1400:FF:000001">
    <property type="entry name" value="Aminomethyltransferase"/>
    <property type="match status" value="1"/>
</dbReference>
<evidence type="ECO:0000259" key="9">
    <source>
        <dbReference type="Pfam" id="PF01571"/>
    </source>
</evidence>
<dbReference type="GO" id="GO:0008168">
    <property type="term" value="F:methyltransferase activity"/>
    <property type="evidence" value="ECO:0007669"/>
    <property type="project" value="UniProtKB-KW"/>
</dbReference>
<comment type="caution">
    <text evidence="11">The sequence shown here is derived from an EMBL/GenBank/DDBJ whole genome shotgun (WGS) entry which is preliminary data.</text>
</comment>
<dbReference type="NCBIfam" id="NF001567">
    <property type="entry name" value="PRK00389.1"/>
    <property type="match status" value="1"/>
</dbReference>
<feature type="domain" description="GCVT N-terminal" evidence="9">
    <location>
        <begin position="13"/>
        <end position="268"/>
    </location>
</feature>
<accession>K1KRB8</accession>
<sequence>MTNELKLKRTPLFDEYAKYGGKTVDFGGWELPVQFSSIKDEHDAVRNRAGLFDVSHMGEIIVEGPDALVYLQKMLSNDISKIAIGGAQYSALCYEDGGVVDDLLTYRLEDNRYLLCVNAANIEKDFKWLQQHVEGDVKVANLSDDYAQIALQGPLSQEVLQTLTATDLTAIKYFKFQDNVEVGGHSVLVSRSGYTGEDGFEIYGAPAAIVDLWNKILEAGKDQGVVAAGLGARDTLRFEACLPLYGQEISKEISPLEAGIGFAVKLAKDPQFIGQQALIDQKEHGLTRKSVGIEMIDKGIPRHGYKVFKDGEEIGFVTTGTQSPMTKRNIGLALIDAKFTEVGTELEIEVRKNRAKAVVVETPFYKRAK</sequence>
<gene>
    <name evidence="7 11" type="primary">gcvT</name>
    <name evidence="11" type="ORF">B857_00910</name>
</gene>
<dbReference type="InterPro" id="IPR006222">
    <property type="entry name" value="GCVT_N"/>
</dbReference>
<dbReference type="PANTHER" id="PTHR43757">
    <property type="entry name" value="AMINOMETHYLTRANSFERASE"/>
    <property type="match status" value="1"/>
</dbReference>
<evidence type="ECO:0000313" key="12">
    <source>
        <dbReference type="Proteomes" id="UP000004738"/>
    </source>
</evidence>
<dbReference type="GO" id="GO:0005960">
    <property type="term" value="C:glycine cleavage complex"/>
    <property type="evidence" value="ECO:0007669"/>
    <property type="project" value="InterPro"/>
</dbReference>
<organism evidence="11 12">
    <name type="scientific">Solibacillus isronensis B3W22</name>
    <dbReference type="NCBI Taxonomy" id="1224748"/>
    <lineage>
        <taxon>Bacteria</taxon>
        <taxon>Bacillati</taxon>
        <taxon>Bacillota</taxon>
        <taxon>Bacilli</taxon>
        <taxon>Bacillales</taxon>
        <taxon>Caryophanaceae</taxon>
        <taxon>Solibacillus</taxon>
    </lineage>
</organism>
<feature type="binding site" evidence="8">
    <location>
        <position position="201"/>
    </location>
    <ligand>
        <name>substrate</name>
    </ligand>
</feature>
<name>K1KRB8_9BACL</name>
<dbReference type="PIRSF" id="PIRSF006487">
    <property type="entry name" value="GcvT"/>
    <property type="match status" value="1"/>
</dbReference>
<dbReference type="FunFam" id="4.10.1250.10:FF:000001">
    <property type="entry name" value="Aminomethyltransferase"/>
    <property type="match status" value="1"/>
</dbReference>
<dbReference type="GO" id="GO:0032259">
    <property type="term" value="P:methylation"/>
    <property type="evidence" value="ECO:0007669"/>
    <property type="project" value="UniProtKB-KW"/>
</dbReference>
<evidence type="ECO:0000256" key="4">
    <source>
        <dbReference type="ARBA" id="ARBA00022679"/>
    </source>
</evidence>
<dbReference type="EMBL" id="AMCK01000002">
    <property type="protein sequence ID" value="EKB46700.1"/>
    <property type="molecule type" value="Genomic_DNA"/>
</dbReference>
<dbReference type="GO" id="GO:0008483">
    <property type="term" value="F:transaminase activity"/>
    <property type="evidence" value="ECO:0007669"/>
    <property type="project" value="UniProtKB-KW"/>
</dbReference>
<keyword evidence="4 7" id="KW-0808">Transferase</keyword>
<reference evidence="11 12" key="1">
    <citation type="journal article" date="2012" name="J. Bacteriol.">
        <title>Draft Genome Sequence of Bacillus isronensis Strain B3W22, Isolated from the Upper Atmosphere.</title>
        <authorList>
            <person name="Shivaji S."/>
            <person name="Ara S."/>
            <person name="Singh S.K."/>
            <person name="Bandi S."/>
            <person name="Singh A."/>
            <person name="Pinnaka A.K."/>
        </authorList>
    </citation>
    <scope>NUCLEOTIDE SEQUENCE [LARGE SCALE GENOMIC DNA]</scope>
    <source>
        <strain evidence="11 12">B3W22</strain>
    </source>
</reference>
<comment type="subunit">
    <text evidence="7">The glycine cleavage system is composed of four proteins: P, T, L and H.</text>
</comment>
<comment type="similarity">
    <text evidence="1 7">Belongs to the GcvT family.</text>
</comment>
<dbReference type="Gene3D" id="4.10.1250.10">
    <property type="entry name" value="Aminomethyltransferase fragment"/>
    <property type="match status" value="1"/>
</dbReference>
<protein>
    <recommendedName>
        <fullName evidence="2 7">Aminomethyltransferase</fullName>
        <ecNumber evidence="2 7">2.1.2.10</ecNumber>
    </recommendedName>
    <alternativeName>
        <fullName evidence="5 7">Glycine cleavage system T protein</fullName>
    </alternativeName>
</protein>
<dbReference type="Gene3D" id="3.30.70.1400">
    <property type="entry name" value="Aminomethyltransferase beta-barrel domains"/>
    <property type="match status" value="1"/>
</dbReference>
<dbReference type="InterPro" id="IPR022903">
    <property type="entry name" value="GcvT_bac"/>
</dbReference>
<dbReference type="PATRIC" id="fig|1224748.3.peg.904"/>
<dbReference type="InterPro" id="IPR006223">
    <property type="entry name" value="GcvT"/>
</dbReference>
<dbReference type="HAMAP" id="MF_00259">
    <property type="entry name" value="GcvT"/>
    <property type="match status" value="1"/>
</dbReference>
<keyword evidence="11" id="KW-0489">Methyltransferase</keyword>
<comment type="function">
    <text evidence="7">The glycine cleavage system catalyzes the degradation of glycine.</text>
</comment>
<dbReference type="InterPro" id="IPR013977">
    <property type="entry name" value="GcvT_C"/>
</dbReference>
<evidence type="ECO:0000256" key="2">
    <source>
        <dbReference type="ARBA" id="ARBA00012616"/>
    </source>
</evidence>
<dbReference type="GO" id="GO:0019464">
    <property type="term" value="P:glycine decarboxylation via glycine cleavage system"/>
    <property type="evidence" value="ECO:0007669"/>
    <property type="project" value="UniProtKB-UniRule"/>
</dbReference>
<keyword evidence="3 7" id="KW-0032">Aminotransferase</keyword>
<dbReference type="Gene3D" id="3.30.1360.120">
    <property type="entry name" value="Probable tRNA modification gtpase trme, domain 1"/>
    <property type="match status" value="1"/>
</dbReference>
<dbReference type="SUPFAM" id="SSF103025">
    <property type="entry name" value="Folate-binding domain"/>
    <property type="match status" value="1"/>
</dbReference>
<dbReference type="Pfam" id="PF01571">
    <property type="entry name" value="GCV_T"/>
    <property type="match status" value="1"/>
</dbReference>
<dbReference type="Pfam" id="PF08669">
    <property type="entry name" value="GCV_T_C"/>
    <property type="match status" value="1"/>
</dbReference>
<dbReference type="NCBIfam" id="TIGR00528">
    <property type="entry name" value="gcvT"/>
    <property type="match status" value="1"/>
</dbReference>
<dbReference type="FunFam" id="2.40.30.110:FF:000003">
    <property type="entry name" value="Aminomethyltransferase"/>
    <property type="match status" value="1"/>
</dbReference>
<dbReference type="PANTHER" id="PTHR43757:SF2">
    <property type="entry name" value="AMINOMETHYLTRANSFERASE, MITOCHONDRIAL"/>
    <property type="match status" value="1"/>
</dbReference>
<dbReference type="Proteomes" id="UP000004738">
    <property type="component" value="Unassembled WGS sequence"/>
</dbReference>